<dbReference type="SUPFAM" id="SSF52467">
    <property type="entry name" value="DHS-like NAD/FAD-binding domain"/>
    <property type="match status" value="1"/>
</dbReference>
<dbReference type="CDD" id="cd07038">
    <property type="entry name" value="TPP_PYR_PDC_IPDC_like"/>
    <property type="match status" value="1"/>
</dbReference>
<dbReference type="EMBL" id="JBHSJB010000033">
    <property type="protein sequence ID" value="MFC5058616.1"/>
    <property type="molecule type" value="Genomic_DNA"/>
</dbReference>
<dbReference type="InterPro" id="IPR029061">
    <property type="entry name" value="THDP-binding"/>
</dbReference>
<dbReference type="Proteomes" id="UP001595833">
    <property type="component" value="Unassembled WGS sequence"/>
</dbReference>
<accession>A0ABV9YDF6</accession>
<dbReference type="SUPFAM" id="SSF52518">
    <property type="entry name" value="Thiamin diphosphate-binding fold (THDP-binding)"/>
    <property type="match status" value="2"/>
</dbReference>
<feature type="domain" description="Thiamine pyrophosphate enzyme N-terminal TPP-binding" evidence="15">
    <location>
        <begin position="11"/>
        <end position="114"/>
    </location>
</feature>
<keyword evidence="8" id="KW-0460">Magnesium</keyword>
<feature type="compositionally biased region" description="Polar residues" evidence="12">
    <location>
        <begin position="352"/>
        <end position="364"/>
    </location>
</feature>
<dbReference type="Pfam" id="PF02775">
    <property type="entry name" value="TPP_enzyme_C"/>
    <property type="match status" value="1"/>
</dbReference>
<evidence type="ECO:0000256" key="11">
    <source>
        <dbReference type="RuleBase" id="RU362132"/>
    </source>
</evidence>
<keyword evidence="17" id="KW-1185">Reference proteome</keyword>
<proteinExistence type="inferred from homology"/>
<comment type="similarity">
    <text evidence="4 11">Belongs to the TPP enzyme family.</text>
</comment>
<feature type="region of interest" description="Disordered" evidence="12">
    <location>
        <begin position="344"/>
        <end position="364"/>
    </location>
</feature>
<reference evidence="17" key="1">
    <citation type="journal article" date="2019" name="Int. J. Syst. Evol. Microbiol.">
        <title>The Global Catalogue of Microorganisms (GCM) 10K type strain sequencing project: providing services to taxonomists for standard genome sequencing and annotation.</title>
        <authorList>
            <consortium name="The Broad Institute Genomics Platform"/>
            <consortium name="The Broad Institute Genome Sequencing Center for Infectious Disease"/>
            <person name="Wu L."/>
            <person name="Ma J."/>
        </authorList>
    </citation>
    <scope>NUCLEOTIDE SEQUENCE [LARGE SCALE GENOMIC DNA]</scope>
    <source>
        <strain evidence="17">KCTC 12848</strain>
    </source>
</reference>
<keyword evidence="7" id="KW-0210">Decarboxylase</keyword>
<evidence type="ECO:0000256" key="1">
    <source>
        <dbReference type="ARBA" id="ARBA00001920"/>
    </source>
</evidence>
<dbReference type="Pfam" id="PF00205">
    <property type="entry name" value="TPP_enzyme_M"/>
    <property type="match status" value="1"/>
</dbReference>
<evidence type="ECO:0000313" key="17">
    <source>
        <dbReference type="Proteomes" id="UP001595833"/>
    </source>
</evidence>
<evidence type="ECO:0000313" key="16">
    <source>
        <dbReference type="EMBL" id="MFC5058616.1"/>
    </source>
</evidence>
<protein>
    <recommendedName>
        <fullName evidence="5">Alpha-keto-acid decarboxylase</fullName>
    </recommendedName>
</protein>
<organism evidence="16 17">
    <name type="scientific">Saccharothrix xinjiangensis</name>
    <dbReference type="NCBI Taxonomy" id="204798"/>
    <lineage>
        <taxon>Bacteria</taxon>
        <taxon>Bacillati</taxon>
        <taxon>Actinomycetota</taxon>
        <taxon>Actinomycetes</taxon>
        <taxon>Pseudonocardiales</taxon>
        <taxon>Pseudonocardiaceae</taxon>
        <taxon>Saccharothrix</taxon>
    </lineage>
</organism>
<dbReference type="InterPro" id="IPR012001">
    <property type="entry name" value="Thiamin_PyroP_enz_TPP-bd_dom"/>
</dbReference>
<evidence type="ECO:0000256" key="4">
    <source>
        <dbReference type="ARBA" id="ARBA00007812"/>
    </source>
</evidence>
<keyword evidence="6" id="KW-0479">Metal-binding</keyword>
<dbReference type="InterPro" id="IPR047213">
    <property type="entry name" value="TPP_PYR_PDC_IPDC-like"/>
</dbReference>
<dbReference type="PROSITE" id="PS00187">
    <property type="entry name" value="TPP_ENZYMES"/>
    <property type="match status" value="1"/>
</dbReference>
<evidence type="ECO:0000256" key="2">
    <source>
        <dbReference type="ARBA" id="ARBA00001964"/>
    </source>
</evidence>
<sequence>MTTRRAETSATVIDHVLDRLSALGVRHLFGMPGDYNLEVLDRVVAHPGVEWVGTTNELGAAYAADGYGRVNGFGALLTTFGVGELNAINGVAGSYAERVPVLHIAIGPTTATERAGSAVHHTMGDGDLDRFARAHRQVVCADAVLRPENAQAEVDRVVTACLRERRPGYLRVPRDVALGPASPLPPLEPPDLKVADPDSLDAFRAAARARLAGADEVAVLADFLVDRFDARSELAALLASGPLPHATTLAGKTVVDEHAPGFLGLYSGAMSKADVRAAIDRADPLIMAGVLLTDHITGKFTHEFDPGESIDLGPTTARVNGVAFPGVPLAAALTALTELIGERRRASAHPSAATQPSESPSTTNLLTTVKNSATALTRTLCGRWVPLTQSHLWKAVGEILRVDHSVYADSGTALFGAAEQRFPSGARFVSQPLWSSIGYSVPALLGGQLADPSRRGFLLIGDGAAQLTAPELGVIGRHRLNPIVLLVNNRGYTVERTTNGRRAVYNEVVRWRWSGMPSALGVPDPLVLSARTPAEVDKALARAASTTDRLVLIEAFLLKDDVPPAFLRMIANRPDKAKWVP</sequence>
<dbReference type="Gene3D" id="3.40.50.970">
    <property type="match status" value="2"/>
</dbReference>
<dbReference type="CDD" id="cd02005">
    <property type="entry name" value="TPP_PDC_IPDC"/>
    <property type="match status" value="1"/>
</dbReference>
<dbReference type="InterPro" id="IPR012000">
    <property type="entry name" value="Thiamin_PyroP_enz_cen_dom"/>
</dbReference>
<feature type="domain" description="Thiamine pyrophosphate enzyme central" evidence="13">
    <location>
        <begin position="206"/>
        <end position="332"/>
    </location>
</feature>
<dbReference type="RefSeq" id="WP_344038850.1">
    <property type="nucleotide sequence ID" value="NZ_BAAAKE010000013.1"/>
</dbReference>
<evidence type="ECO:0000259" key="14">
    <source>
        <dbReference type="Pfam" id="PF02775"/>
    </source>
</evidence>
<dbReference type="InterPro" id="IPR029035">
    <property type="entry name" value="DHS-like_NAD/FAD-binding_dom"/>
</dbReference>
<evidence type="ECO:0000256" key="3">
    <source>
        <dbReference type="ARBA" id="ARBA00002938"/>
    </source>
</evidence>
<evidence type="ECO:0000259" key="15">
    <source>
        <dbReference type="Pfam" id="PF02776"/>
    </source>
</evidence>
<comment type="caution">
    <text evidence="16">The sequence shown here is derived from an EMBL/GenBank/DDBJ whole genome shotgun (WGS) entry which is preliminary data.</text>
</comment>
<evidence type="ECO:0000256" key="9">
    <source>
        <dbReference type="ARBA" id="ARBA00023052"/>
    </source>
</evidence>
<dbReference type="InterPro" id="IPR011766">
    <property type="entry name" value="TPP_enzyme_TPP-bd"/>
</dbReference>
<dbReference type="PANTHER" id="PTHR43452">
    <property type="entry name" value="PYRUVATE DECARBOXYLASE"/>
    <property type="match status" value="1"/>
</dbReference>
<comment type="function">
    <text evidence="3">Decarboxylates branched-chain and aromatic alpha-keto acids to aldehydes.</text>
</comment>
<name>A0ABV9YDF6_9PSEU</name>
<comment type="cofactor">
    <cofactor evidence="2">
        <name>thiamine diphosphate</name>
        <dbReference type="ChEBI" id="CHEBI:58937"/>
    </cofactor>
</comment>
<dbReference type="PANTHER" id="PTHR43452:SF30">
    <property type="entry name" value="PYRUVATE DECARBOXYLASE ISOZYME 1-RELATED"/>
    <property type="match status" value="1"/>
</dbReference>
<dbReference type="InterPro" id="IPR047214">
    <property type="entry name" value="TPP_PDC_IPDC"/>
</dbReference>
<evidence type="ECO:0000256" key="8">
    <source>
        <dbReference type="ARBA" id="ARBA00022842"/>
    </source>
</evidence>
<dbReference type="InterPro" id="IPR012110">
    <property type="entry name" value="PDC/IPDC-like"/>
</dbReference>
<keyword evidence="9 11" id="KW-0786">Thiamine pyrophosphate</keyword>
<dbReference type="PIRSF" id="PIRSF036565">
    <property type="entry name" value="Pyruvt_ip_decrb"/>
    <property type="match status" value="1"/>
</dbReference>
<keyword evidence="10" id="KW-0456">Lyase</keyword>
<feature type="domain" description="Thiamine pyrophosphate enzyme TPP-binding" evidence="14">
    <location>
        <begin position="420"/>
        <end position="554"/>
    </location>
</feature>
<comment type="cofactor">
    <cofactor evidence="1">
        <name>a metal cation</name>
        <dbReference type="ChEBI" id="CHEBI:25213"/>
    </cofactor>
</comment>
<evidence type="ECO:0000256" key="5">
    <source>
        <dbReference type="ARBA" id="ARBA00020054"/>
    </source>
</evidence>
<dbReference type="InterPro" id="IPR000399">
    <property type="entry name" value="TPP-bd_CS"/>
</dbReference>
<evidence type="ECO:0000259" key="13">
    <source>
        <dbReference type="Pfam" id="PF00205"/>
    </source>
</evidence>
<evidence type="ECO:0000256" key="7">
    <source>
        <dbReference type="ARBA" id="ARBA00022793"/>
    </source>
</evidence>
<evidence type="ECO:0000256" key="6">
    <source>
        <dbReference type="ARBA" id="ARBA00022723"/>
    </source>
</evidence>
<evidence type="ECO:0000256" key="12">
    <source>
        <dbReference type="SAM" id="MobiDB-lite"/>
    </source>
</evidence>
<dbReference type="Gene3D" id="3.40.50.1220">
    <property type="entry name" value="TPP-binding domain"/>
    <property type="match status" value="1"/>
</dbReference>
<gene>
    <name evidence="16" type="ORF">ACFPFM_33310</name>
</gene>
<evidence type="ECO:0000256" key="10">
    <source>
        <dbReference type="ARBA" id="ARBA00023239"/>
    </source>
</evidence>
<dbReference type="Pfam" id="PF02776">
    <property type="entry name" value="TPP_enzyme_N"/>
    <property type="match status" value="1"/>
</dbReference>